<dbReference type="PROSITE" id="PS00436">
    <property type="entry name" value="PEROXIDASE_2"/>
    <property type="match status" value="1"/>
</dbReference>
<gene>
    <name evidence="9 13" type="primary">katG</name>
    <name evidence="13" type="ORF">ACFO0N_11320</name>
</gene>
<comment type="caution">
    <text evidence="9">Lacks conserved residue(s) required for the propagation of feature annotation.</text>
</comment>
<comment type="catalytic activity">
    <reaction evidence="7 9 10">
        <text>2 H2O2 = O2 + 2 H2O</text>
        <dbReference type="Rhea" id="RHEA:20309"/>
        <dbReference type="ChEBI" id="CHEBI:15377"/>
        <dbReference type="ChEBI" id="CHEBI:15379"/>
        <dbReference type="ChEBI" id="CHEBI:16240"/>
        <dbReference type="EC" id="1.11.1.21"/>
    </reaction>
</comment>
<keyword evidence="1 9" id="KW-0575">Peroxidase</keyword>
<dbReference type="InterPro" id="IPR000763">
    <property type="entry name" value="Catalase_peroxidase"/>
</dbReference>
<dbReference type="SUPFAM" id="SSF48113">
    <property type="entry name" value="Heme-dependent peroxidases"/>
    <property type="match status" value="2"/>
</dbReference>
<evidence type="ECO:0000256" key="1">
    <source>
        <dbReference type="ARBA" id="ARBA00022559"/>
    </source>
</evidence>
<comment type="cofactor">
    <cofactor evidence="9">
        <name>heme b</name>
        <dbReference type="ChEBI" id="CHEBI:60344"/>
    </cofactor>
    <text evidence="9">Binds 1 heme b (iron(II)-protoporphyrin IX) group per dimer.</text>
</comment>
<keyword evidence="4 9" id="KW-0560">Oxidoreductase</keyword>
<dbReference type="PRINTS" id="PR00458">
    <property type="entry name" value="PEROXIDASE"/>
</dbReference>
<evidence type="ECO:0000256" key="8">
    <source>
        <dbReference type="ARBA" id="ARBA00051651"/>
    </source>
</evidence>
<feature type="domain" description="Plant heme peroxidase family profile" evidence="12">
    <location>
        <begin position="111"/>
        <end position="390"/>
    </location>
</feature>
<evidence type="ECO:0000256" key="9">
    <source>
        <dbReference type="HAMAP-Rule" id="MF_01961"/>
    </source>
</evidence>
<keyword evidence="14" id="KW-1185">Reference proteome</keyword>
<dbReference type="AlphaFoldDB" id="A0ABD5PC42"/>
<evidence type="ECO:0000256" key="10">
    <source>
        <dbReference type="RuleBase" id="RU003451"/>
    </source>
</evidence>
<dbReference type="PROSITE" id="PS00435">
    <property type="entry name" value="PEROXIDASE_1"/>
    <property type="match status" value="1"/>
</dbReference>
<sequence length="714" mass="80059">MKNTNRDWWPNQLNLDILDNNARPGDPMDEEFDYAEEFEKLDFEQVKADIDAVLKESQEWWPADYGHYGPLMIRMAWHSAGTYRVSDGRGGASRGGQRLAPLNSWPDNANLDKARRLLWPVKQKYGDSLSWADLLVLTGNVALESMGFETFGFGGGREDTYKPHEAVDWGPEDEMEQSSPERFDEEGDLKNPLGNSVMGLIYVNPEGPNGEPDLEGSAHNIRQTFSQMAMNDEETVALIAGGHTFGKVHGADDPDAFVGAEPEAAPIESQGFGWESDHESGRGADTITSGIEGPWTQAPISWDMGYLDNLLDYEWEPHKGPGGAWQWRPTDEELEGSVPDAHNQDESVTPMMLTTDIALKEDPDYREVVERFQENPDEFQEAFAKAWYKLIHRDMGPPSRMLGPEVPDEEMLWQDPLPDADYEVVGEEEVAELEEKIRDSELSVPQLVRTAWASASTFRKSDKRGGANGARIRLRPQRDWEVNNPEELSTVLDTFEEIKEDFNGSRDDDVRVSLADLVVLGGNVAVEQAAADAGYDVDVPFEPGRTDASQEQTDVESFEALKPRADGFRNYYSEEADQPAEELLVDKSELLDLTVPEMTVLVGGMRALDANYDGSDLGVFTDRPGTLTNDFFETLLGMETEWKEADAENLYEAHDRDTGEVVRKGTRVDLVFGSNSRLRAVAEVYGEDGGEEKFVTDFVEAWHKVMTHDRFDLE</sequence>
<dbReference type="GO" id="GO:0042744">
    <property type="term" value="P:hydrogen peroxide catabolic process"/>
    <property type="evidence" value="ECO:0007669"/>
    <property type="project" value="UniProtKB-KW"/>
</dbReference>
<proteinExistence type="inferred from homology"/>
<name>A0ABD5PC42_9EURY</name>
<keyword evidence="6 9" id="KW-0376">Hydrogen peroxide</keyword>
<dbReference type="InterPro" id="IPR010255">
    <property type="entry name" value="Haem_peroxidase_sf"/>
</dbReference>
<protein>
    <recommendedName>
        <fullName evidence="9 10">Catalase-peroxidase</fullName>
        <shortName evidence="9">CP</shortName>
        <ecNumber evidence="9 10">1.11.1.21</ecNumber>
    </recommendedName>
    <alternativeName>
        <fullName evidence="9">Peroxidase/catalase</fullName>
    </alternativeName>
</protein>
<comment type="function">
    <text evidence="9">Bifunctional enzyme with both catalase and broad-spectrum peroxidase activity.</text>
</comment>
<dbReference type="HAMAP" id="MF_01961">
    <property type="entry name" value="Catal_peroxid"/>
    <property type="match status" value="1"/>
</dbReference>
<evidence type="ECO:0000256" key="2">
    <source>
        <dbReference type="ARBA" id="ARBA00022617"/>
    </source>
</evidence>
<feature type="region of interest" description="Disordered" evidence="11">
    <location>
        <begin position="322"/>
        <end position="345"/>
    </location>
</feature>
<dbReference type="Proteomes" id="UP001595921">
    <property type="component" value="Unassembled WGS sequence"/>
</dbReference>
<dbReference type="PRINTS" id="PR00460">
    <property type="entry name" value="BPEROXIDASE"/>
</dbReference>
<evidence type="ECO:0000256" key="3">
    <source>
        <dbReference type="ARBA" id="ARBA00022723"/>
    </source>
</evidence>
<dbReference type="NCBIfam" id="TIGR00198">
    <property type="entry name" value="cat_per_HPI"/>
    <property type="match status" value="1"/>
</dbReference>
<comment type="subunit">
    <text evidence="9">Homodimer or homotetramer.</text>
</comment>
<dbReference type="InterPro" id="IPR002016">
    <property type="entry name" value="Haem_peroxidase"/>
</dbReference>
<keyword evidence="3 9" id="KW-0479">Metal-binding</keyword>
<dbReference type="PANTHER" id="PTHR30555">
    <property type="entry name" value="HYDROPEROXIDASE I, BIFUNCTIONAL CATALASE-PEROXIDASE"/>
    <property type="match status" value="1"/>
</dbReference>
<dbReference type="CDD" id="cd08200">
    <property type="entry name" value="catalase_peroxidase_2"/>
    <property type="match status" value="1"/>
</dbReference>
<evidence type="ECO:0000313" key="13">
    <source>
        <dbReference type="EMBL" id="MFC4358530.1"/>
    </source>
</evidence>
<keyword evidence="5 9" id="KW-0408">Iron</keyword>
<dbReference type="NCBIfam" id="NF011635">
    <property type="entry name" value="PRK15061.1"/>
    <property type="match status" value="1"/>
</dbReference>
<evidence type="ECO:0000256" key="5">
    <source>
        <dbReference type="ARBA" id="ARBA00023004"/>
    </source>
</evidence>
<dbReference type="PANTHER" id="PTHR30555:SF0">
    <property type="entry name" value="CATALASE-PEROXIDASE"/>
    <property type="match status" value="1"/>
</dbReference>
<dbReference type="FunFam" id="1.10.520.10:FF:000002">
    <property type="entry name" value="Catalase-peroxidase"/>
    <property type="match status" value="1"/>
</dbReference>
<evidence type="ECO:0000256" key="4">
    <source>
        <dbReference type="ARBA" id="ARBA00023002"/>
    </source>
</evidence>
<feature type="active site" description="Proton acceptor" evidence="9">
    <location>
        <position position="78"/>
    </location>
</feature>
<keyword evidence="2 9" id="KW-0349">Heme</keyword>
<dbReference type="Gene3D" id="1.10.520.10">
    <property type="match status" value="2"/>
</dbReference>
<evidence type="ECO:0000259" key="12">
    <source>
        <dbReference type="PROSITE" id="PS50873"/>
    </source>
</evidence>
<dbReference type="PROSITE" id="PS50873">
    <property type="entry name" value="PEROXIDASE_4"/>
    <property type="match status" value="1"/>
</dbReference>
<dbReference type="Gene3D" id="1.10.420.10">
    <property type="entry name" value="Peroxidase, domain 2"/>
    <property type="match status" value="2"/>
</dbReference>
<accession>A0ABD5PC42</accession>
<evidence type="ECO:0000256" key="11">
    <source>
        <dbReference type="SAM" id="MobiDB-lite"/>
    </source>
</evidence>
<dbReference type="InterPro" id="IPR019794">
    <property type="entry name" value="Peroxidases_AS"/>
</dbReference>
<feature type="site" description="Transition state stabilizer" evidence="9">
    <location>
        <position position="74"/>
    </location>
</feature>
<evidence type="ECO:0000256" key="7">
    <source>
        <dbReference type="ARBA" id="ARBA00049145"/>
    </source>
</evidence>
<dbReference type="Pfam" id="PF00141">
    <property type="entry name" value="peroxidase"/>
    <property type="match status" value="2"/>
</dbReference>
<dbReference type="RefSeq" id="WP_267623718.1">
    <property type="nucleotide sequence ID" value="NZ_JAODIW010000008.1"/>
</dbReference>
<feature type="binding site" description="axial binding residue" evidence="9">
    <location>
        <position position="243"/>
    </location>
    <ligand>
        <name>heme b</name>
        <dbReference type="ChEBI" id="CHEBI:60344"/>
    </ligand>
    <ligandPart>
        <name>Fe</name>
        <dbReference type="ChEBI" id="CHEBI:18248"/>
    </ligandPart>
</feature>
<evidence type="ECO:0000256" key="6">
    <source>
        <dbReference type="ARBA" id="ARBA00023324"/>
    </source>
</evidence>
<dbReference type="InterPro" id="IPR019793">
    <property type="entry name" value="Peroxidases_heam-ligand_BS"/>
</dbReference>
<dbReference type="GO" id="GO:0046872">
    <property type="term" value="F:metal ion binding"/>
    <property type="evidence" value="ECO:0007669"/>
    <property type="project" value="UniProtKB-KW"/>
</dbReference>
<comment type="similarity">
    <text evidence="9 10">Belongs to the peroxidase family. Peroxidase/catalase subfamily.</text>
</comment>
<comment type="caution">
    <text evidence="13">The sequence shown here is derived from an EMBL/GenBank/DDBJ whole genome shotgun (WGS) entry which is preliminary data.</text>
</comment>
<comment type="catalytic activity">
    <reaction evidence="8 9 10">
        <text>H2O2 + AH2 = A + 2 H2O</text>
        <dbReference type="Rhea" id="RHEA:30275"/>
        <dbReference type="ChEBI" id="CHEBI:13193"/>
        <dbReference type="ChEBI" id="CHEBI:15377"/>
        <dbReference type="ChEBI" id="CHEBI:16240"/>
        <dbReference type="ChEBI" id="CHEBI:17499"/>
        <dbReference type="EC" id="1.11.1.21"/>
    </reaction>
</comment>
<evidence type="ECO:0000313" key="14">
    <source>
        <dbReference type="Proteomes" id="UP001595921"/>
    </source>
</evidence>
<comment type="PTM">
    <text evidence="9">Formation of the three residue Trp-Tyr-Met cross-link is important for the catalase, but not the peroxidase activity of the enzyme.</text>
</comment>
<dbReference type="GO" id="GO:0004096">
    <property type="term" value="F:catalase activity"/>
    <property type="evidence" value="ECO:0007669"/>
    <property type="project" value="UniProtKB-UniRule"/>
</dbReference>
<reference evidence="13 14" key="1">
    <citation type="journal article" date="2019" name="Int. J. Syst. Evol. Microbiol.">
        <title>The Global Catalogue of Microorganisms (GCM) 10K type strain sequencing project: providing services to taxonomists for standard genome sequencing and annotation.</title>
        <authorList>
            <consortium name="The Broad Institute Genomics Platform"/>
            <consortium name="The Broad Institute Genome Sequencing Center for Infectious Disease"/>
            <person name="Wu L."/>
            <person name="Ma J."/>
        </authorList>
    </citation>
    <scope>NUCLEOTIDE SEQUENCE [LARGE SCALE GENOMIC DNA]</scope>
    <source>
        <strain evidence="13 14">CGMCC 1.12553</strain>
    </source>
</reference>
<dbReference type="FunFam" id="1.10.420.10:FF:000004">
    <property type="entry name" value="Catalase-peroxidase"/>
    <property type="match status" value="1"/>
</dbReference>
<dbReference type="EMBL" id="JBHSDS010000006">
    <property type="protein sequence ID" value="MFC4358530.1"/>
    <property type="molecule type" value="Genomic_DNA"/>
</dbReference>
<feature type="cross-link" description="Tryptophyl-tyrosyl-methioninium (Tyr-Met) (with Trp-77)" evidence="9">
    <location>
        <begin position="202"/>
        <end position="228"/>
    </location>
</feature>
<organism evidence="13 14">
    <name type="scientific">Halobium salinum</name>
    <dbReference type="NCBI Taxonomy" id="1364940"/>
    <lineage>
        <taxon>Archaea</taxon>
        <taxon>Methanobacteriati</taxon>
        <taxon>Methanobacteriota</taxon>
        <taxon>Stenosarchaea group</taxon>
        <taxon>Halobacteria</taxon>
        <taxon>Halobacteriales</taxon>
        <taxon>Haloferacaceae</taxon>
        <taxon>Halobium</taxon>
    </lineage>
</organism>
<dbReference type="EC" id="1.11.1.21" evidence="9 10"/>